<dbReference type="EMBL" id="CAJGYO010000001">
    <property type="protein sequence ID" value="CAD6206970.1"/>
    <property type="molecule type" value="Genomic_DNA"/>
</dbReference>
<dbReference type="PANTHER" id="PTHR31301:SF153">
    <property type="entry name" value="LOB DOMAIN-CONTAINING PROTEIN 26"/>
    <property type="match status" value="1"/>
</dbReference>
<dbReference type="PANTHER" id="PTHR31301">
    <property type="entry name" value="LOB DOMAIN-CONTAINING PROTEIN 4-RELATED"/>
    <property type="match status" value="1"/>
</dbReference>
<gene>
    <name evidence="3" type="ORF">NCGR_LOCUS4597</name>
</gene>
<protein>
    <recommendedName>
        <fullName evidence="2">LOB domain-containing protein</fullName>
    </recommendedName>
</protein>
<comment type="caution">
    <text evidence="3">The sequence shown here is derived from an EMBL/GenBank/DDBJ whole genome shotgun (WGS) entry which is preliminary data.</text>
</comment>
<accession>A0A811MDC7</accession>
<proteinExistence type="inferred from homology"/>
<evidence type="ECO:0000256" key="1">
    <source>
        <dbReference type="ARBA" id="ARBA00005474"/>
    </source>
</evidence>
<reference evidence="3" key="1">
    <citation type="submission" date="2020-10" db="EMBL/GenBank/DDBJ databases">
        <authorList>
            <person name="Han B."/>
            <person name="Lu T."/>
            <person name="Zhao Q."/>
            <person name="Huang X."/>
            <person name="Zhao Y."/>
        </authorList>
    </citation>
    <scope>NUCLEOTIDE SEQUENCE</scope>
</reference>
<evidence type="ECO:0000313" key="3">
    <source>
        <dbReference type="EMBL" id="CAD6206970.1"/>
    </source>
</evidence>
<keyword evidence="4" id="KW-1185">Reference proteome</keyword>
<dbReference type="Pfam" id="PF03195">
    <property type="entry name" value="LOB"/>
    <property type="match status" value="1"/>
</dbReference>
<evidence type="ECO:0000259" key="2">
    <source>
        <dbReference type="PROSITE" id="PS50891"/>
    </source>
</evidence>
<sequence>MSMSANTEAAASSSPGKRCAACKNQRRKCAQDCVLAPYFPATDPQRYACVQRVFGASNVARMLQNLPVHERARAADTMVMEARRRVQDPVYGSAGIVGRLQGEIGAAQCELARTQAQIAVHAAAAAARAHQAPVVDAQAAQHAPAAPLEQQDDDDDARELFQGLDALLVDDYRWDALTRLL</sequence>
<dbReference type="InterPro" id="IPR004883">
    <property type="entry name" value="LOB"/>
</dbReference>
<dbReference type="PROSITE" id="PS50891">
    <property type="entry name" value="LOB"/>
    <property type="match status" value="1"/>
</dbReference>
<evidence type="ECO:0000313" key="4">
    <source>
        <dbReference type="Proteomes" id="UP000604825"/>
    </source>
</evidence>
<dbReference type="OrthoDB" id="684652at2759"/>
<name>A0A811MDC7_9POAL</name>
<dbReference type="AlphaFoldDB" id="A0A811MDC7"/>
<organism evidence="3 4">
    <name type="scientific">Miscanthus lutarioriparius</name>
    <dbReference type="NCBI Taxonomy" id="422564"/>
    <lineage>
        <taxon>Eukaryota</taxon>
        <taxon>Viridiplantae</taxon>
        <taxon>Streptophyta</taxon>
        <taxon>Embryophyta</taxon>
        <taxon>Tracheophyta</taxon>
        <taxon>Spermatophyta</taxon>
        <taxon>Magnoliopsida</taxon>
        <taxon>Liliopsida</taxon>
        <taxon>Poales</taxon>
        <taxon>Poaceae</taxon>
        <taxon>PACMAD clade</taxon>
        <taxon>Panicoideae</taxon>
        <taxon>Andropogonodae</taxon>
        <taxon>Andropogoneae</taxon>
        <taxon>Saccharinae</taxon>
        <taxon>Miscanthus</taxon>
    </lineage>
</organism>
<feature type="domain" description="LOB" evidence="2">
    <location>
        <begin position="17"/>
        <end position="118"/>
    </location>
</feature>
<comment type="similarity">
    <text evidence="1">Belongs to the LOB domain-containing protein family.</text>
</comment>
<dbReference type="Proteomes" id="UP000604825">
    <property type="component" value="Unassembled WGS sequence"/>
</dbReference>